<reference evidence="3" key="1">
    <citation type="journal article" date="2017" name="Nat. Ecol. Evol.">
        <title>Genome expansion and lineage-specific genetic innovations in the forest pathogenic fungi Armillaria.</title>
        <authorList>
            <person name="Sipos G."/>
            <person name="Prasanna A.N."/>
            <person name="Walter M.C."/>
            <person name="O'Connor E."/>
            <person name="Balint B."/>
            <person name="Krizsan K."/>
            <person name="Kiss B."/>
            <person name="Hess J."/>
            <person name="Varga T."/>
            <person name="Slot J."/>
            <person name="Riley R."/>
            <person name="Boka B."/>
            <person name="Rigling D."/>
            <person name="Barry K."/>
            <person name="Lee J."/>
            <person name="Mihaltcheva S."/>
            <person name="LaButti K."/>
            <person name="Lipzen A."/>
            <person name="Waldron R."/>
            <person name="Moloney N.M."/>
            <person name="Sperisen C."/>
            <person name="Kredics L."/>
            <person name="Vagvoelgyi C."/>
            <person name="Patrignani A."/>
            <person name="Fitzpatrick D."/>
            <person name="Nagy I."/>
            <person name="Doyle S."/>
            <person name="Anderson J.B."/>
            <person name="Grigoriev I.V."/>
            <person name="Gueldener U."/>
            <person name="Muensterkoetter M."/>
            <person name="Nagy L.G."/>
        </authorList>
    </citation>
    <scope>NUCLEOTIDE SEQUENCE [LARGE SCALE GENOMIC DNA]</scope>
    <source>
        <strain evidence="3">Ar21-2</strain>
    </source>
</reference>
<dbReference type="OrthoDB" id="514777at2759"/>
<proteinExistence type="predicted"/>
<evidence type="ECO:0000313" key="3">
    <source>
        <dbReference type="Proteomes" id="UP000217790"/>
    </source>
</evidence>
<feature type="compositionally biased region" description="Polar residues" evidence="1">
    <location>
        <begin position="17"/>
        <end position="35"/>
    </location>
</feature>
<evidence type="ECO:0000256" key="1">
    <source>
        <dbReference type="SAM" id="MobiDB-lite"/>
    </source>
</evidence>
<accession>A0A2H3DCR6</accession>
<dbReference type="Proteomes" id="UP000217790">
    <property type="component" value="Unassembled WGS sequence"/>
</dbReference>
<name>A0A2H3DCR6_ARMGA</name>
<feature type="region of interest" description="Disordered" evidence="1">
    <location>
        <begin position="1"/>
        <end position="45"/>
    </location>
</feature>
<dbReference type="InParanoid" id="A0A2H3DCR6"/>
<keyword evidence="3" id="KW-1185">Reference proteome</keyword>
<dbReference type="EMBL" id="KZ293681">
    <property type="protein sequence ID" value="PBK86877.1"/>
    <property type="molecule type" value="Genomic_DNA"/>
</dbReference>
<organism evidence="2 3">
    <name type="scientific">Armillaria gallica</name>
    <name type="common">Bulbous honey fungus</name>
    <name type="synonym">Armillaria bulbosa</name>
    <dbReference type="NCBI Taxonomy" id="47427"/>
    <lineage>
        <taxon>Eukaryota</taxon>
        <taxon>Fungi</taxon>
        <taxon>Dikarya</taxon>
        <taxon>Basidiomycota</taxon>
        <taxon>Agaricomycotina</taxon>
        <taxon>Agaricomycetes</taxon>
        <taxon>Agaricomycetidae</taxon>
        <taxon>Agaricales</taxon>
        <taxon>Marasmiineae</taxon>
        <taxon>Physalacriaceae</taxon>
        <taxon>Armillaria</taxon>
    </lineage>
</organism>
<protein>
    <submittedName>
        <fullName evidence="2">Uncharacterized protein</fullName>
    </submittedName>
</protein>
<sequence>SKSRRGPRRDGERLKSGRNSNKGAPSTSGPQASIYKTSRRRSKRTSKSLALFGLLMKQRFTSRNFLLNITLSWLTNSFHLLSSRKQTPSW</sequence>
<feature type="non-terminal residue" evidence="2">
    <location>
        <position position="1"/>
    </location>
</feature>
<gene>
    <name evidence="2" type="ORF">ARMGADRAFT_470792</name>
</gene>
<evidence type="ECO:0000313" key="2">
    <source>
        <dbReference type="EMBL" id="PBK86877.1"/>
    </source>
</evidence>
<dbReference type="AlphaFoldDB" id="A0A2H3DCR6"/>